<dbReference type="Proteomes" id="UP000729402">
    <property type="component" value="Unassembled WGS sequence"/>
</dbReference>
<dbReference type="EMBL" id="JAAALK010000288">
    <property type="protein sequence ID" value="KAG8055402.1"/>
    <property type="molecule type" value="Genomic_DNA"/>
</dbReference>
<evidence type="ECO:0000313" key="2">
    <source>
        <dbReference type="Proteomes" id="UP000729402"/>
    </source>
</evidence>
<accession>A0A8J5RV44</accession>
<reference evidence="1" key="2">
    <citation type="submission" date="2021-02" db="EMBL/GenBank/DDBJ databases">
        <authorList>
            <person name="Kimball J.A."/>
            <person name="Haas M.W."/>
            <person name="Macchietto M."/>
            <person name="Kono T."/>
            <person name="Duquette J."/>
            <person name="Shao M."/>
        </authorList>
    </citation>
    <scope>NUCLEOTIDE SEQUENCE</scope>
    <source>
        <tissue evidence="1">Fresh leaf tissue</tissue>
    </source>
</reference>
<name>A0A8J5RV44_ZIZPA</name>
<protein>
    <submittedName>
        <fullName evidence="1">Uncharacterized protein</fullName>
    </submittedName>
</protein>
<reference evidence="1" key="1">
    <citation type="journal article" date="2021" name="bioRxiv">
        <title>Whole Genome Assembly and Annotation of Northern Wild Rice, Zizania palustris L., Supports a Whole Genome Duplication in the Zizania Genus.</title>
        <authorList>
            <person name="Haas M."/>
            <person name="Kono T."/>
            <person name="Macchietto M."/>
            <person name="Millas R."/>
            <person name="McGilp L."/>
            <person name="Shao M."/>
            <person name="Duquette J."/>
            <person name="Hirsch C.N."/>
            <person name="Kimball J."/>
        </authorList>
    </citation>
    <scope>NUCLEOTIDE SEQUENCE</scope>
    <source>
        <tissue evidence="1">Fresh leaf tissue</tissue>
    </source>
</reference>
<sequence length="160" mass="17592">MSLLRNRRAASRGAAALATGSGELPVQVAYNIIPFQDVVMHGDHPSLRFPEVRATVEALAHGADLPPPVMACSWYPHRADLFDWLGATFNHPVDVLHHSVARGIRKKLLKNYASWCAYLGQKTHIRVPGGGAGRRRTSTAQGFGPDIRKDLLYTALYLLI</sequence>
<comment type="caution">
    <text evidence="1">The sequence shown here is derived from an EMBL/GenBank/DDBJ whole genome shotgun (WGS) entry which is preliminary data.</text>
</comment>
<gene>
    <name evidence="1" type="ORF">GUJ93_ZPchr0001g31865</name>
</gene>
<proteinExistence type="predicted"/>
<keyword evidence="2" id="KW-1185">Reference proteome</keyword>
<dbReference type="AlphaFoldDB" id="A0A8J5RV44"/>
<evidence type="ECO:0000313" key="1">
    <source>
        <dbReference type="EMBL" id="KAG8055402.1"/>
    </source>
</evidence>
<organism evidence="1 2">
    <name type="scientific">Zizania palustris</name>
    <name type="common">Northern wild rice</name>
    <dbReference type="NCBI Taxonomy" id="103762"/>
    <lineage>
        <taxon>Eukaryota</taxon>
        <taxon>Viridiplantae</taxon>
        <taxon>Streptophyta</taxon>
        <taxon>Embryophyta</taxon>
        <taxon>Tracheophyta</taxon>
        <taxon>Spermatophyta</taxon>
        <taxon>Magnoliopsida</taxon>
        <taxon>Liliopsida</taxon>
        <taxon>Poales</taxon>
        <taxon>Poaceae</taxon>
        <taxon>BOP clade</taxon>
        <taxon>Oryzoideae</taxon>
        <taxon>Oryzeae</taxon>
        <taxon>Zizaniinae</taxon>
        <taxon>Zizania</taxon>
    </lineage>
</organism>
<dbReference type="OrthoDB" id="775652at2759"/>